<evidence type="ECO:0000313" key="14">
    <source>
        <dbReference type="EMBL" id="SFF24589.1"/>
    </source>
</evidence>
<comment type="subcellular location">
    <subcellularLocation>
        <location evidence="2">Cell membrane</location>
    </subcellularLocation>
</comment>
<feature type="transmembrane region" description="Helical" evidence="11">
    <location>
        <begin position="63"/>
        <end position="82"/>
    </location>
</feature>
<dbReference type="EC" id="2.7.13.3" evidence="3"/>
<evidence type="ECO:0000256" key="4">
    <source>
        <dbReference type="ARBA" id="ARBA00022553"/>
    </source>
</evidence>
<evidence type="ECO:0000256" key="1">
    <source>
        <dbReference type="ARBA" id="ARBA00000085"/>
    </source>
</evidence>
<evidence type="ECO:0000256" key="2">
    <source>
        <dbReference type="ARBA" id="ARBA00004236"/>
    </source>
</evidence>
<dbReference type="Pfam" id="PF00512">
    <property type="entry name" value="HisKA"/>
    <property type="match status" value="1"/>
</dbReference>
<protein>
    <recommendedName>
        <fullName evidence="3">histidine kinase</fullName>
        <ecNumber evidence="3">2.7.13.3</ecNumber>
    </recommendedName>
</protein>
<evidence type="ECO:0000256" key="5">
    <source>
        <dbReference type="ARBA" id="ARBA00022679"/>
    </source>
</evidence>
<feature type="region of interest" description="Disordered" evidence="10">
    <location>
        <begin position="431"/>
        <end position="455"/>
    </location>
</feature>
<name>A0A1I2H5A3_9ACTN</name>
<feature type="domain" description="HAMP" evidence="13">
    <location>
        <begin position="83"/>
        <end position="136"/>
    </location>
</feature>
<dbReference type="SMART" id="SM00387">
    <property type="entry name" value="HATPase_c"/>
    <property type="match status" value="1"/>
</dbReference>
<dbReference type="AlphaFoldDB" id="A0A1I2H5A3"/>
<evidence type="ECO:0000256" key="7">
    <source>
        <dbReference type="ARBA" id="ARBA00022777"/>
    </source>
</evidence>
<keyword evidence="7 14" id="KW-0418">Kinase</keyword>
<comment type="catalytic activity">
    <reaction evidence="1">
        <text>ATP + protein L-histidine = ADP + protein N-phospho-L-histidine.</text>
        <dbReference type="EC" id="2.7.13.3"/>
    </reaction>
</comment>
<dbReference type="InterPro" id="IPR036890">
    <property type="entry name" value="HATPase_C_sf"/>
</dbReference>
<dbReference type="PROSITE" id="PS50885">
    <property type="entry name" value="HAMP"/>
    <property type="match status" value="1"/>
</dbReference>
<dbReference type="GO" id="GO:0005886">
    <property type="term" value="C:plasma membrane"/>
    <property type="evidence" value="ECO:0007669"/>
    <property type="project" value="UniProtKB-SubCell"/>
</dbReference>
<evidence type="ECO:0000256" key="6">
    <source>
        <dbReference type="ARBA" id="ARBA00022692"/>
    </source>
</evidence>
<evidence type="ECO:0000256" key="10">
    <source>
        <dbReference type="SAM" id="MobiDB-lite"/>
    </source>
</evidence>
<keyword evidence="4" id="KW-0597">Phosphoprotein</keyword>
<evidence type="ECO:0000256" key="8">
    <source>
        <dbReference type="ARBA" id="ARBA00022989"/>
    </source>
</evidence>
<dbReference type="InterPro" id="IPR003661">
    <property type="entry name" value="HisK_dim/P_dom"/>
</dbReference>
<dbReference type="SUPFAM" id="SSF47384">
    <property type="entry name" value="Homodimeric domain of signal transducing histidine kinase"/>
    <property type="match status" value="1"/>
</dbReference>
<dbReference type="GO" id="GO:0000155">
    <property type="term" value="F:phosphorelay sensor kinase activity"/>
    <property type="evidence" value="ECO:0007669"/>
    <property type="project" value="InterPro"/>
</dbReference>
<dbReference type="Gene3D" id="1.10.287.130">
    <property type="match status" value="1"/>
</dbReference>
<evidence type="ECO:0000313" key="15">
    <source>
        <dbReference type="Proteomes" id="UP000199645"/>
    </source>
</evidence>
<keyword evidence="6 11" id="KW-0812">Transmembrane</keyword>
<dbReference type="Proteomes" id="UP000199645">
    <property type="component" value="Unassembled WGS sequence"/>
</dbReference>
<proteinExistence type="predicted"/>
<feature type="region of interest" description="Disordered" evidence="10">
    <location>
        <begin position="312"/>
        <end position="388"/>
    </location>
</feature>
<dbReference type="InterPro" id="IPR003594">
    <property type="entry name" value="HATPase_dom"/>
</dbReference>
<dbReference type="PROSITE" id="PS50109">
    <property type="entry name" value="HIS_KIN"/>
    <property type="match status" value="1"/>
</dbReference>
<keyword evidence="15" id="KW-1185">Reference proteome</keyword>
<dbReference type="SUPFAM" id="SSF55874">
    <property type="entry name" value="ATPase domain of HSP90 chaperone/DNA topoisomerase II/histidine kinase"/>
    <property type="match status" value="2"/>
</dbReference>
<reference evidence="14 15" key="1">
    <citation type="submission" date="2016-10" db="EMBL/GenBank/DDBJ databases">
        <authorList>
            <person name="de Groot N.N."/>
        </authorList>
    </citation>
    <scope>NUCLEOTIDE SEQUENCE [LARGE SCALE GENOMIC DNA]</scope>
    <source>
        <strain evidence="14 15">DSM 43019</strain>
    </source>
</reference>
<dbReference type="CDD" id="cd00082">
    <property type="entry name" value="HisKA"/>
    <property type="match status" value="1"/>
</dbReference>
<feature type="compositionally biased region" description="Basic and acidic residues" evidence="10">
    <location>
        <begin position="340"/>
        <end position="352"/>
    </location>
</feature>
<accession>A0A1I2H5A3</accession>
<gene>
    <name evidence="14" type="ORF">SAMN05421541_107466</name>
</gene>
<keyword evidence="11" id="KW-0472">Membrane</keyword>
<feature type="compositionally biased region" description="Gly residues" evidence="10">
    <location>
        <begin position="368"/>
        <end position="388"/>
    </location>
</feature>
<sequence length="455" mass="47429">MSRPRLRTRLTLLHAALTFVCCAILVVLTALLPLLTARSTVAAPGQAAEPVSETNLPDLMRDSVYILVSLAGISLAVGWLIAGRALRPLDVITTSARALSVNTLDSSLRVPAAYREFTELADTLEGLRKRLHESFTAQRQFIANASHELRTPLTVQRTLLQLTLADPEATADTLRSACQDLLDLGRQQEDLIDALLTLACGHQGIEHWEQIDLADLTRKVVNDHAAEAESRGIRLHAQLMPVTVAGDPRLAASLISNLVVNAVRHNVAGGTVEITTAAPGRLSVGNTGETIPLAKIGRLFQPFQRLGPDRLSPHQSSPFVGEPSSGNGQWVGVGRQGVDPGDRSESDGERCGIARVVGDPGGRATIDGDGGAIGSGSESGGSSSGVPDGGHGLGLAIVAAIADAHQASVAAVPKAGGGLVVTVDFPVAPYESHPAAEQSGPSEAADVDTSEQARS</sequence>
<evidence type="ECO:0000256" key="11">
    <source>
        <dbReference type="SAM" id="Phobius"/>
    </source>
</evidence>
<dbReference type="PANTHER" id="PTHR45436">
    <property type="entry name" value="SENSOR HISTIDINE KINASE YKOH"/>
    <property type="match status" value="1"/>
</dbReference>
<evidence type="ECO:0000256" key="3">
    <source>
        <dbReference type="ARBA" id="ARBA00012438"/>
    </source>
</evidence>
<dbReference type="Gene3D" id="3.30.565.10">
    <property type="entry name" value="Histidine kinase-like ATPase, C-terminal domain"/>
    <property type="match status" value="1"/>
</dbReference>
<evidence type="ECO:0000259" key="13">
    <source>
        <dbReference type="PROSITE" id="PS50885"/>
    </source>
</evidence>
<dbReference type="InterPro" id="IPR003660">
    <property type="entry name" value="HAMP_dom"/>
</dbReference>
<dbReference type="SMART" id="SM00388">
    <property type="entry name" value="HisKA"/>
    <property type="match status" value="1"/>
</dbReference>
<dbReference type="InterPro" id="IPR050428">
    <property type="entry name" value="TCS_sensor_his_kinase"/>
</dbReference>
<evidence type="ECO:0000256" key="9">
    <source>
        <dbReference type="ARBA" id="ARBA00023012"/>
    </source>
</evidence>
<keyword evidence="5" id="KW-0808">Transferase</keyword>
<dbReference type="PANTHER" id="PTHR45436:SF5">
    <property type="entry name" value="SENSOR HISTIDINE KINASE TRCS"/>
    <property type="match status" value="1"/>
</dbReference>
<keyword evidence="8 11" id="KW-1133">Transmembrane helix</keyword>
<feature type="domain" description="Histidine kinase" evidence="12">
    <location>
        <begin position="144"/>
        <end position="429"/>
    </location>
</feature>
<organism evidence="14 15">
    <name type="scientific">Actinoplanes philippinensis</name>
    <dbReference type="NCBI Taxonomy" id="35752"/>
    <lineage>
        <taxon>Bacteria</taxon>
        <taxon>Bacillati</taxon>
        <taxon>Actinomycetota</taxon>
        <taxon>Actinomycetes</taxon>
        <taxon>Micromonosporales</taxon>
        <taxon>Micromonosporaceae</taxon>
        <taxon>Actinoplanes</taxon>
    </lineage>
</organism>
<keyword evidence="9" id="KW-0902">Two-component regulatory system</keyword>
<feature type="compositionally biased region" description="Polar residues" evidence="10">
    <location>
        <begin position="313"/>
        <end position="328"/>
    </location>
</feature>
<dbReference type="Pfam" id="PF02518">
    <property type="entry name" value="HATPase_c"/>
    <property type="match status" value="1"/>
</dbReference>
<dbReference type="Gene3D" id="6.10.340.10">
    <property type="match status" value="1"/>
</dbReference>
<evidence type="ECO:0000259" key="12">
    <source>
        <dbReference type="PROSITE" id="PS50109"/>
    </source>
</evidence>
<dbReference type="InterPro" id="IPR036097">
    <property type="entry name" value="HisK_dim/P_sf"/>
</dbReference>
<dbReference type="STRING" id="35752.SAMN05421541_107466"/>
<dbReference type="EMBL" id="FONV01000007">
    <property type="protein sequence ID" value="SFF24589.1"/>
    <property type="molecule type" value="Genomic_DNA"/>
</dbReference>
<dbReference type="InterPro" id="IPR005467">
    <property type="entry name" value="His_kinase_dom"/>
</dbReference>